<dbReference type="Gene3D" id="1.10.4100.10">
    <property type="entry name" value="2-methylcitrate dehydratase PrpD"/>
    <property type="match status" value="1"/>
</dbReference>
<dbReference type="InterPro" id="IPR042183">
    <property type="entry name" value="MmgE/PrpD_sf_1"/>
</dbReference>
<comment type="caution">
    <text evidence="4">The sequence shown here is derived from an EMBL/GenBank/DDBJ whole genome shotgun (WGS) entry which is preliminary data.</text>
</comment>
<dbReference type="InterPro" id="IPR005656">
    <property type="entry name" value="MmgE_PrpD"/>
</dbReference>
<dbReference type="InterPro" id="IPR045337">
    <property type="entry name" value="MmgE_PrpD_C"/>
</dbReference>
<feature type="domain" description="MmgE/PrpD C-terminal" evidence="3">
    <location>
        <begin position="290"/>
        <end position="454"/>
    </location>
</feature>
<evidence type="ECO:0000313" key="4">
    <source>
        <dbReference type="EMBL" id="HIU03665.1"/>
    </source>
</evidence>
<dbReference type="InterPro" id="IPR042188">
    <property type="entry name" value="MmgE/PrpD_sf_2"/>
</dbReference>
<dbReference type="PANTHER" id="PTHR16943">
    <property type="entry name" value="2-METHYLCITRATE DEHYDRATASE-RELATED"/>
    <property type="match status" value="1"/>
</dbReference>
<dbReference type="GO" id="GO:0016829">
    <property type="term" value="F:lyase activity"/>
    <property type="evidence" value="ECO:0007669"/>
    <property type="project" value="InterPro"/>
</dbReference>
<dbReference type="Pfam" id="PF03972">
    <property type="entry name" value="MmgE_PrpD_N"/>
    <property type="match status" value="1"/>
</dbReference>
<name>A0A9D1KYL4_9FIRM</name>
<dbReference type="InterPro" id="IPR036148">
    <property type="entry name" value="MmgE/PrpD_sf"/>
</dbReference>
<evidence type="ECO:0000259" key="2">
    <source>
        <dbReference type="Pfam" id="PF03972"/>
    </source>
</evidence>
<gene>
    <name evidence="4" type="ORF">IAB63_10480</name>
</gene>
<dbReference type="AlphaFoldDB" id="A0A9D1KYL4"/>
<comment type="similarity">
    <text evidence="1">Belongs to the PrpD family.</text>
</comment>
<protein>
    <submittedName>
        <fullName evidence="4">MmgE/PrpD family protein</fullName>
    </submittedName>
</protein>
<reference evidence="4" key="1">
    <citation type="submission" date="2020-10" db="EMBL/GenBank/DDBJ databases">
        <authorList>
            <person name="Gilroy R."/>
        </authorList>
    </citation>
    <scope>NUCLEOTIDE SEQUENCE</scope>
    <source>
        <strain evidence="4">CHK187-14744</strain>
    </source>
</reference>
<dbReference type="SUPFAM" id="SSF103378">
    <property type="entry name" value="2-methylcitrate dehydratase PrpD"/>
    <property type="match status" value="1"/>
</dbReference>
<evidence type="ECO:0000313" key="5">
    <source>
        <dbReference type="Proteomes" id="UP000824164"/>
    </source>
</evidence>
<evidence type="ECO:0000259" key="3">
    <source>
        <dbReference type="Pfam" id="PF19305"/>
    </source>
</evidence>
<reference evidence="4" key="2">
    <citation type="journal article" date="2021" name="PeerJ">
        <title>Extensive microbial diversity within the chicken gut microbiome revealed by metagenomics and culture.</title>
        <authorList>
            <person name="Gilroy R."/>
            <person name="Ravi A."/>
            <person name="Getino M."/>
            <person name="Pursley I."/>
            <person name="Horton D.L."/>
            <person name="Alikhan N.F."/>
            <person name="Baker D."/>
            <person name="Gharbi K."/>
            <person name="Hall N."/>
            <person name="Watson M."/>
            <person name="Adriaenssens E.M."/>
            <person name="Foster-Nyarko E."/>
            <person name="Jarju S."/>
            <person name="Secka A."/>
            <person name="Antonio M."/>
            <person name="Oren A."/>
            <person name="Chaudhuri R.R."/>
            <person name="La Ragione R."/>
            <person name="Hildebrand F."/>
            <person name="Pallen M.J."/>
        </authorList>
    </citation>
    <scope>NUCLEOTIDE SEQUENCE</scope>
    <source>
        <strain evidence="4">CHK187-14744</strain>
    </source>
</reference>
<feature type="domain" description="MmgE/PrpD N-terminal" evidence="2">
    <location>
        <begin position="28"/>
        <end position="266"/>
    </location>
</feature>
<dbReference type="PANTHER" id="PTHR16943:SF8">
    <property type="entry name" value="2-METHYLCITRATE DEHYDRATASE"/>
    <property type="match status" value="1"/>
</dbReference>
<dbReference type="Gene3D" id="3.30.1330.120">
    <property type="entry name" value="2-methylcitrate dehydratase PrpD"/>
    <property type="match status" value="1"/>
</dbReference>
<dbReference type="InterPro" id="IPR045336">
    <property type="entry name" value="MmgE_PrpD_N"/>
</dbReference>
<dbReference type="Pfam" id="PF19305">
    <property type="entry name" value="MmgE_PrpD_C"/>
    <property type="match status" value="1"/>
</dbReference>
<evidence type="ECO:0000256" key="1">
    <source>
        <dbReference type="ARBA" id="ARBA00006174"/>
    </source>
</evidence>
<accession>A0A9D1KYL4</accession>
<organism evidence="4 5">
    <name type="scientific">Candidatus Onthocola gallistercoris</name>
    <dbReference type="NCBI Taxonomy" id="2840876"/>
    <lineage>
        <taxon>Bacteria</taxon>
        <taxon>Bacillati</taxon>
        <taxon>Bacillota</taxon>
        <taxon>Bacilli</taxon>
        <taxon>Candidatus Onthocola</taxon>
    </lineage>
</organism>
<dbReference type="EMBL" id="DVLT01000067">
    <property type="protein sequence ID" value="HIU03665.1"/>
    <property type="molecule type" value="Genomic_DNA"/>
</dbReference>
<sequence length="471" mass="51766">MNSVKRDISLAKLDESYKNTVAYQYGLFAEKFSYDMLPESVIRFAKTILLDSIGVMIGALDCEGFKYLMESIRSWGGNEEATVLGTGYKTSAGNAALANIFLVHALGYNDLGGGGGHNSDTIPAILAIGEKENVSGKEFLTSMVLSYELGGRFTDAVGGIFGYAPKGFPFDIRGGISIPPCLGRLMGMNAWQIANAIGICASHSIPLGILDTNDEENFHAKNLRMGFVGRDAIEACIMAKQGFTGPMRVVEGDHGYSTTLLSGIDLEKAVDWSGWRIFGSRFKNICADSTTMGMVQTTIKLVTENDIKPEDVEKVLIQSGRRAYGHTSAQCKKYPRNVETCDHSAFYATAVAIKDRKYTINAMDPKNWDDPVVLDLIDRIEAAPTDLIDESGSGGIVDIWTKDGSHYHDMCEEAYGMGVTELTFDEVESKFREMVELRFSKEHTDKLIDMIMNVEKLDSIRDLIDMTVIKA</sequence>
<dbReference type="Proteomes" id="UP000824164">
    <property type="component" value="Unassembled WGS sequence"/>
</dbReference>
<proteinExistence type="inferred from homology"/>